<accession>A0A0J8JHS7</accession>
<dbReference type="AlphaFoldDB" id="A0A0J8JHS7"/>
<comment type="caution">
    <text evidence="2">The sequence shown here is derived from an EMBL/GenBank/DDBJ whole genome shotgun (WGS) entry which is preliminary data.</text>
</comment>
<gene>
    <name evidence="2" type="ORF">XM47_16915</name>
</gene>
<proteinExistence type="predicted"/>
<protein>
    <submittedName>
        <fullName evidence="2">Uncharacterized protein</fullName>
    </submittedName>
</protein>
<keyword evidence="3" id="KW-1185">Reference proteome</keyword>
<feature type="transmembrane region" description="Helical" evidence="1">
    <location>
        <begin position="7"/>
        <end position="27"/>
    </location>
</feature>
<keyword evidence="1" id="KW-1133">Transmembrane helix</keyword>
<keyword evidence="1" id="KW-0812">Transmembrane</keyword>
<dbReference type="Proteomes" id="UP000037600">
    <property type="component" value="Unassembled WGS sequence"/>
</dbReference>
<name>A0A0J8JHS7_9ALTE</name>
<reference evidence="2 3" key="1">
    <citation type="submission" date="2015-04" db="EMBL/GenBank/DDBJ databases">
        <title>Draft Genome Sequence of the Novel Agar-Digesting Marine Bacterium Q1.</title>
        <authorList>
            <person name="Li Y."/>
            <person name="Li D."/>
            <person name="Chen G."/>
            <person name="Du Z."/>
        </authorList>
    </citation>
    <scope>NUCLEOTIDE SEQUENCE [LARGE SCALE GENOMIC DNA]</scope>
    <source>
        <strain evidence="2 3">Q1</strain>
    </source>
</reference>
<evidence type="ECO:0000313" key="3">
    <source>
        <dbReference type="Proteomes" id="UP000037600"/>
    </source>
</evidence>
<keyword evidence="1" id="KW-0472">Membrane</keyword>
<sequence>MIKKIGFFIMGILFMGIYIPLSLKVFSGSEQNIHYAQNGLMFGSYTLIGSFIFMTILLLIICNYLIDKIFIKTSKK</sequence>
<dbReference type="EMBL" id="LAZL01000035">
    <property type="protein sequence ID" value="KMT63986.1"/>
    <property type="molecule type" value="Genomic_DNA"/>
</dbReference>
<evidence type="ECO:0000313" key="2">
    <source>
        <dbReference type="EMBL" id="KMT63986.1"/>
    </source>
</evidence>
<feature type="transmembrane region" description="Helical" evidence="1">
    <location>
        <begin position="47"/>
        <end position="66"/>
    </location>
</feature>
<evidence type="ECO:0000256" key="1">
    <source>
        <dbReference type="SAM" id="Phobius"/>
    </source>
</evidence>
<organism evidence="2 3">
    <name type="scientific">Catenovulum maritimum</name>
    <dbReference type="NCBI Taxonomy" id="1513271"/>
    <lineage>
        <taxon>Bacteria</taxon>
        <taxon>Pseudomonadati</taxon>
        <taxon>Pseudomonadota</taxon>
        <taxon>Gammaproteobacteria</taxon>
        <taxon>Alteromonadales</taxon>
        <taxon>Alteromonadaceae</taxon>
        <taxon>Catenovulum</taxon>
    </lineage>
</organism>